<sequence>MKTPRLFAQLALRGLRLKNRIVLSPMCQYKAVDGHVQDWHFAHHARFALGGPGLSFVEATGVTRDGRITHGCTGIWDDSHIQGLKKIVDIYKSQNVAVGIQIGHAGRRASNTRPWDGAHPIPADGIEGP</sequence>
<keyword evidence="4" id="KW-0521">NADP</keyword>
<comment type="cofactor">
    <cofactor evidence="1">
        <name>FMN</name>
        <dbReference type="ChEBI" id="CHEBI:58210"/>
    </cofactor>
</comment>
<evidence type="ECO:0000256" key="4">
    <source>
        <dbReference type="ARBA" id="ARBA00022857"/>
    </source>
</evidence>
<dbReference type="GO" id="GO:0050661">
    <property type="term" value="F:NADP binding"/>
    <property type="evidence" value="ECO:0007669"/>
    <property type="project" value="InterPro"/>
</dbReference>
<dbReference type="EMBL" id="UINC01030154">
    <property type="protein sequence ID" value="SVB14079.1"/>
    <property type="molecule type" value="Genomic_DNA"/>
</dbReference>
<evidence type="ECO:0000256" key="6">
    <source>
        <dbReference type="SAM" id="MobiDB-lite"/>
    </source>
</evidence>
<feature type="non-terminal residue" evidence="8">
    <location>
        <position position="129"/>
    </location>
</feature>
<dbReference type="InterPro" id="IPR044152">
    <property type="entry name" value="YqjM-like"/>
</dbReference>
<keyword evidence="2" id="KW-0285">Flavoprotein</keyword>
<keyword evidence="3" id="KW-0288">FMN</keyword>
<evidence type="ECO:0000313" key="8">
    <source>
        <dbReference type="EMBL" id="SVB14079.1"/>
    </source>
</evidence>
<dbReference type="AlphaFoldDB" id="A0A382BKD9"/>
<dbReference type="GO" id="GO:0010181">
    <property type="term" value="F:FMN binding"/>
    <property type="evidence" value="ECO:0007669"/>
    <property type="project" value="InterPro"/>
</dbReference>
<evidence type="ECO:0000256" key="1">
    <source>
        <dbReference type="ARBA" id="ARBA00001917"/>
    </source>
</evidence>
<dbReference type="GO" id="GO:0003959">
    <property type="term" value="F:NADPH dehydrogenase activity"/>
    <property type="evidence" value="ECO:0007669"/>
    <property type="project" value="InterPro"/>
</dbReference>
<dbReference type="InterPro" id="IPR013785">
    <property type="entry name" value="Aldolase_TIM"/>
</dbReference>
<dbReference type="SUPFAM" id="SSF51395">
    <property type="entry name" value="FMN-linked oxidoreductases"/>
    <property type="match status" value="1"/>
</dbReference>
<dbReference type="PANTHER" id="PTHR43303">
    <property type="entry name" value="NADPH DEHYDROGENASE C23G7.10C-RELATED"/>
    <property type="match status" value="1"/>
</dbReference>
<name>A0A382BKD9_9ZZZZ</name>
<dbReference type="InterPro" id="IPR001155">
    <property type="entry name" value="OxRdtase_FMN_N"/>
</dbReference>
<protein>
    <recommendedName>
        <fullName evidence="7">NADH:flavin oxidoreductase/NADH oxidase N-terminal domain-containing protein</fullName>
    </recommendedName>
</protein>
<keyword evidence="5" id="KW-0560">Oxidoreductase</keyword>
<dbReference type="Pfam" id="PF00724">
    <property type="entry name" value="Oxidored_FMN"/>
    <property type="match status" value="1"/>
</dbReference>
<evidence type="ECO:0000256" key="2">
    <source>
        <dbReference type="ARBA" id="ARBA00022630"/>
    </source>
</evidence>
<feature type="domain" description="NADH:flavin oxidoreductase/NADH oxidase N-terminal" evidence="7">
    <location>
        <begin position="6"/>
        <end position="110"/>
    </location>
</feature>
<feature type="region of interest" description="Disordered" evidence="6">
    <location>
        <begin position="108"/>
        <end position="129"/>
    </location>
</feature>
<evidence type="ECO:0000256" key="3">
    <source>
        <dbReference type="ARBA" id="ARBA00022643"/>
    </source>
</evidence>
<organism evidence="8">
    <name type="scientific">marine metagenome</name>
    <dbReference type="NCBI Taxonomy" id="408172"/>
    <lineage>
        <taxon>unclassified sequences</taxon>
        <taxon>metagenomes</taxon>
        <taxon>ecological metagenomes</taxon>
    </lineage>
</organism>
<proteinExistence type="predicted"/>
<gene>
    <name evidence="8" type="ORF">METZ01_LOCUS166933</name>
</gene>
<dbReference type="Gene3D" id="3.20.20.70">
    <property type="entry name" value="Aldolase class I"/>
    <property type="match status" value="1"/>
</dbReference>
<evidence type="ECO:0000259" key="7">
    <source>
        <dbReference type="Pfam" id="PF00724"/>
    </source>
</evidence>
<reference evidence="8" key="1">
    <citation type="submission" date="2018-05" db="EMBL/GenBank/DDBJ databases">
        <authorList>
            <person name="Lanie J.A."/>
            <person name="Ng W.-L."/>
            <person name="Kazmierczak K.M."/>
            <person name="Andrzejewski T.M."/>
            <person name="Davidsen T.M."/>
            <person name="Wayne K.J."/>
            <person name="Tettelin H."/>
            <person name="Glass J.I."/>
            <person name="Rusch D."/>
            <person name="Podicherti R."/>
            <person name="Tsui H.-C.T."/>
            <person name="Winkler M.E."/>
        </authorList>
    </citation>
    <scope>NUCLEOTIDE SEQUENCE</scope>
</reference>
<dbReference type="PANTHER" id="PTHR43303:SF4">
    <property type="entry name" value="NADPH DEHYDROGENASE C23G7.10C-RELATED"/>
    <property type="match status" value="1"/>
</dbReference>
<evidence type="ECO:0000256" key="5">
    <source>
        <dbReference type="ARBA" id="ARBA00023002"/>
    </source>
</evidence>
<accession>A0A382BKD9</accession>